<dbReference type="InterPro" id="IPR001245">
    <property type="entry name" value="Ser-Thr/Tyr_kinase_cat_dom"/>
</dbReference>
<organism evidence="2 3">
    <name type="scientific">Rhizophagus clarus</name>
    <dbReference type="NCBI Taxonomy" id="94130"/>
    <lineage>
        <taxon>Eukaryota</taxon>
        <taxon>Fungi</taxon>
        <taxon>Fungi incertae sedis</taxon>
        <taxon>Mucoromycota</taxon>
        <taxon>Glomeromycotina</taxon>
        <taxon>Glomeromycetes</taxon>
        <taxon>Glomerales</taxon>
        <taxon>Glomeraceae</taxon>
        <taxon>Rhizophagus</taxon>
    </lineage>
</organism>
<keyword evidence="2" id="KW-0418">Kinase</keyword>
<dbReference type="SUPFAM" id="SSF56112">
    <property type="entry name" value="Protein kinase-like (PK-like)"/>
    <property type="match status" value="1"/>
</dbReference>
<dbReference type="InterPro" id="IPR000719">
    <property type="entry name" value="Prot_kinase_dom"/>
</dbReference>
<dbReference type="Gene3D" id="1.10.510.10">
    <property type="entry name" value="Transferase(Phosphotransferase) domain 1"/>
    <property type="match status" value="1"/>
</dbReference>
<sequence>MPESLWKDFDPYKYQRHITISTIDSATESKEDKRIVYMEDLEKRKQVYGICGECNEPVLLNEIKSHLHIYLFDVSKCYGMTQDPNSKEFMMVFRYCEGGNLRNYLNKTSNYIDFNSKNNALQQIARGLLDIHNVGLVHKDLHSGNILTITIDNVYDNKWDAEIKNRPTANELYQLLDEWKKDVKECDKIGKKKFKSRLNEDKFKNIQTHPQAIYTSRLHNFKNLPKPVNFSDLSSFQFHSDVNHSESSSIVSDCLDCKI</sequence>
<reference evidence="2" key="1">
    <citation type="submission" date="2019-10" db="EMBL/GenBank/DDBJ databases">
        <title>Conservation and host-specific expression of non-tandemly repeated heterogenous ribosome RNA gene in arbuscular mycorrhizal fungi.</title>
        <authorList>
            <person name="Maeda T."/>
            <person name="Kobayashi Y."/>
            <person name="Nakagawa T."/>
            <person name="Ezawa T."/>
            <person name="Yamaguchi K."/>
            <person name="Bino T."/>
            <person name="Nishimoto Y."/>
            <person name="Shigenobu S."/>
            <person name="Kawaguchi M."/>
        </authorList>
    </citation>
    <scope>NUCLEOTIDE SEQUENCE</scope>
    <source>
        <strain evidence="2">HR1</strain>
    </source>
</reference>
<keyword evidence="2" id="KW-0808">Transferase</keyword>
<dbReference type="Proteomes" id="UP000615446">
    <property type="component" value="Unassembled WGS sequence"/>
</dbReference>
<accession>A0A8H3LGI7</accession>
<dbReference type="PROSITE" id="PS50011">
    <property type="entry name" value="PROTEIN_KINASE_DOM"/>
    <property type="match status" value="1"/>
</dbReference>
<proteinExistence type="predicted"/>
<comment type="caution">
    <text evidence="2">The sequence shown here is derived from an EMBL/GenBank/DDBJ whole genome shotgun (WGS) entry which is preliminary data.</text>
</comment>
<dbReference type="Pfam" id="PF07714">
    <property type="entry name" value="PK_Tyr_Ser-Thr"/>
    <property type="match status" value="1"/>
</dbReference>
<dbReference type="GO" id="GO:0005524">
    <property type="term" value="F:ATP binding"/>
    <property type="evidence" value="ECO:0007669"/>
    <property type="project" value="InterPro"/>
</dbReference>
<evidence type="ECO:0000313" key="2">
    <source>
        <dbReference type="EMBL" id="GES88107.1"/>
    </source>
</evidence>
<dbReference type="InterPro" id="IPR011009">
    <property type="entry name" value="Kinase-like_dom_sf"/>
</dbReference>
<dbReference type="GO" id="GO:0004672">
    <property type="term" value="F:protein kinase activity"/>
    <property type="evidence" value="ECO:0007669"/>
    <property type="project" value="InterPro"/>
</dbReference>
<dbReference type="AlphaFoldDB" id="A0A8H3LGI7"/>
<evidence type="ECO:0000259" key="1">
    <source>
        <dbReference type="PROSITE" id="PS50011"/>
    </source>
</evidence>
<dbReference type="EMBL" id="BLAL01000176">
    <property type="protein sequence ID" value="GES88107.1"/>
    <property type="molecule type" value="Genomic_DNA"/>
</dbReference>
<feature type="domain" description="Protein kinase" evidence="1">
    <location>
        <begin position="12"/>
        <end position="259"/>
    </location>
</feature>
<dbReference type="OrthoDB" id="4062651at2759"/>
<protein>
    <submittedName>
        <fullName evidence="2">Kinase-like domain-containing protein</fullName>
    </submittedName>
</protein>
<gene>
    <name evidence="2" type="ORF">RCL2_001507100</name>
</gene>
<evidence type="ECO:0000313" key="3">
    <source>
        <dbReference type="Proteomes" id="UP000615446"/>
    </source>
</evidence>
<name>A0A8H3LGI7_9GLOM</name>